<reference evidence="9" key="1">
    <citation type="submission" date="2015-02" db="EMBL/GenBank/DDBJ databases">
        <authorList>
            <person name="Gon?alves P."/>
        </authorList>
    </citation>
    <scope>NUCLEOTIDE SEQUENCE [LARGE SCALE GENOMIC DNA]</scope>
</reference>
<dbReference type="FunFam" id="1.20.1250.20:FF:000034">
    <property type="entry name" value="MFS general substrate transporter"/>
    <property type="match status" value="1"/>
</dbReference>
<dbReference type="Gene3D" id="1.20.1250.20">
    <property type="entry name" value="MFS general substrate transporter like domains"/>
    <property type="match status" value="2"/>
</dbReference>
<dbReference type="SUPFAM" id="SSF103473">
    <property type="entry name" value="MFS general substrate transporter"/>
    <property type="match status" value="1"/>
</dbReference>
<gene>
    <name evidence="8" type="primary">SPOSA6832_03755</name>
</gene>
<feature type="transmembrane region" description="Helical" evidence="6">
    <location>
        <begin position="410"/>
        <end position="429"/>
    </location>
</feature>
<dbReference type="PANTHER" id="PTHR43791:SF48">
    <property type="entry name" value="TRANSPORTER, PUTATIVE (AFU_ORTHOLOGUE AFUA_4G01000)-RELATED"/>
    <property type="match status" value="1"/>
</dbReference>
<dbReference type="PROSITE" id="PS50850">
    <property type="entry name" value="MFS"/>
    <property type="match status" value="1"/>
</dbReference>
<organism evidence="8 9">
    <name type="scientific">Sporidiobolus salmonicolor</name>
    <name type="common">Yeast-like fungus</name>
    <name type="synonym">Sporobolomyces salmonicolor</name>
    <dbReference type="NCBI Taxonomy" id="5005"/>
    <lineage>
        <taxon>Eukaryota</taxon>
        <taxon>Fungi</taxon>
        <taxon>Dikarya</taxon>
        <taxon>Basidiomycota</taxon>
        <taxon>Pucciniomycotina</taxon>
        <taxon>Microbotryomycetes</taxon>
        <taxon>Sporidiobolales</taxon>
        <taxon>Sporidiobolaceae</taxon>
        <taxon>Sporobolomyces</taxon>
    </lineage>
</organism>
<feature type="transmembrane region" description="Helical" evidence="6">
    <location>
        <begin position="49"/>
        <end position="68"/>
    </location>
</feature>
<feature type="transmembrane region" description="Helical" evidence="6">
    <location>
        <begin position="88"/>
        <end position="106"/>
    </location>
</feature>
<feature type="transmembrane region" description="Helical" evidence="6">
    <location>
        <begin position="118"/>
        <end position="137"/>
    </location>
</feature>
<dbReference type="InterPro" id="IPR011701">
    <property type="entry name" value="MFS"/>
</dbReference>
<feature type="transmembrane region" description="Helical" evidence="6">
    <location>
        <begin position="441"/>
        <end position="460"/>
    </location>
</feature>
<feature type="transmembrane region" description="Helical" evidence="6">
    <location>
        <begin position="213"/>
        <end position="232"/>
    </location>
</feature>
<feature type="transmembrane region" description="Helical" evidence="6">
    <location>
        <begin position="143"/>
        <end position="165"/>
    </location>
</feature>
<dbReference type="EMBL" id="CENE01000019">
    <property type="protein sequence ID" value="CEQ41985.1"/>
    <property type="molecule type" value="Genomic_DNA"/>
</dbReference>
<dbReference type="Pfam" id="PF07690">
    <property type="entry name" value="MFS_1"/>
    <property type="match status" value="1"/>
</dbReference>
<keyword evidence="2" id="KW-0813">Transport</keyword>
<feature type="transmembrane region" description="Helical" evidence="6">
    <location>
        <begin position="349"/>
        <end position="369"/>
    </location>
</feature>
<dbReference type="OrthoDB" id="2962993at2759"/>
<dbReference type="PANTHER" id="PTHR43791">
    <property type="entry name" value="PERMEASE-RELATED"/>
    <property type="match status" value="1"/>
</dbReference>
<protein>
    <submittedName>
        <fullName evidence="8">SPOSA6832_03755-mRNA-1:cds</fullName>
    </submittedName>
</protein>
<feature type="transmembrane region" description="Helical" evidence="6">
    <location>
        <begin position="177"/>
        <end position="201"/>
    </location>
</feature>
<keyword evidence="9" id="KW-1185">Reference proteome</keyword>
<name>A0A0D6EQY1_SPOSA</name>
<evidence type="ECO:0000256" key="2">
    <source>
        <dbReference type="ARBA" id="ARBA00022448"/>
    </source>
</evidence>
<accession>A0A0D6EQY1</accession>
<proteinExistence type="predicted"/>
<evidence type="ECO:0000256" key="4">
    <source>
        <dbReference type="ARBA" id="ARBA00022989"/>
    </source>
</evidence>
<evidence type="ECO:0000256" key="5">
    <source>
        <dbReference type="ARBA" id="ARBA00023136"/>
    </source>
</evidence>
<dbReference type="AlphaFoldDB" id="A0A0D6EQY1"/>
<evidence type="ECO:0000259" key="7">
    <source>
        <dbReference type="PROSITE" id="PS50850"/>
    </source>
</evidence>
<feature type="transmembrane region" description="Helical" evidence="6">
    <location>
        <begin position="277"/>
        <end position="304"/>
    </location>
</feature>
<dbReference type="InterPro" id="IPR036259">
    <property type="entry name" value="MFS_trans_sf"/>
</dbReference>
<keyword evidence="4 6" id="KW-1133">Transmembrane helix</keyword>
<dbReference type="Proteomes" id="UP000243876">
    <property type="component" value="Unassembled WGS sequence"/>
</dbReference>
<dbReference type="FunFam" id="1.20.1250.20:FF:000013">
    <property type="entry name" value="MFS general substrate transporter"/>
    <property type="match status" value="1"/>
</dbReference>
<evidence type="ECO:0000256" key="3">
    <source>
        <dbReference type="ARBA" id="ARBA00022692"/>
    </source>
</evidence>
<evidence type="ECO:0000256" key="1">
    <source>
        <dbReference type="ARBA" id="ARBA00004141"/>
    </source>
</evidence>
<keyword evidence="3 6" id="KW-0812">Transmembrane</keyword>
<feature type="domain" description="Major facilitator superfamily (MFS) profile" evidence="7">
    <location>
        <begin position="51"/>
        <end position="467"/>
    </location>
</feature>
<evidence type="ECO:0000313" key="9">
    <source>
        <dbReference type="Proteomes" id="UP000243876"/>
    </source>
</evidence>
<evidence type="ECO:0000256" key="6">
    <source>
        <dbReference type="SAM" id="Phobius"/>
    </source>
</evidence>
<feature type="transmembrane region" description="Helical" evidence="6">
    <location>
        <begin position="324"/>
        <end position="342"/>
    </location>
</feature>
<comment type="subcellular location">
    <subcellularLocation>
        <location evidence="1">Membrane</location>
        <topology evidence="1">Multi-pass membrane protein</topology>
    </subcellularLocation>
</comment>
<evidence type="ECO:0000313" key="8">
    <source>
        <dbReference type="EMBL" id="CEQ41985.1"/>
    </source>
</evidence>
<dbReference type="GO" id="GO:0022857">
    <property type="term" value="F:transmembrane transporter activity"/>
    <property type="evidence" value="ECO:0007669"/>
    <property type="project" value="InterPro"/>
</dbReference>
<feature type="transmembrane region" description="Helical" evidence="6">
    <location>
        <begin position="375"/>
        <end position="398"/>
    </location>
</feature>
<sequence length="499" mass="54943">MSDIENEKGSIHQVEEVAQQGHVVTDRYGNPLVHIDPVAEAKLRRKLDLHLVPTVAILYLFCFIDRANIGNARLAGLEKDLKLKGYDYNVLLTSFYLAYVLFELPCQWLNKKFGPGRMIPILSFMFGLFSFVMAFVNSFGAAVAVRFLLGIAEGGVFPGIAFYLSRWYRKDELAFRLSLYIVMAPLAGAFGGLLASGILKIDSIGSVHSWKMIFWVEGLVTMGLAIMSWFTLTDNPESAKWLSPEEKALCAARVKSENVGQAVVIDEMHSKSILHGIFNPTTLVVSLIFLLDNITVQGLGFFLPTVIKTIYPKKTTIALQLRTVPPYIVGAFFTLLVPYLSWKHQRRGLYMVLSAPFMMTGYAVFLGTTNSQARYAASFITAIGAFSFGALCTGWGAANSSSDTERAASIGTIVFAGNLGGLIATWVFLPKDAPDYIPANGANLGTSTGILILAAGLWAWQLRENRQKDNGRDDHNLVGKTEAEIAVLGQRHPGFRYRV</sequence>
<keyword evidence="5 6" id="KW-0472">Membrane</keyword>
<dbReference type="InterPro" id="IPR020846">
    <property type="entry name" value="MFS_dom"/>
</dbReference>
<dbReference type="GO" id="GO:0016020">
    <property type="term" value="C:membrane"/>
    <property type="evidence" value="ECO:0007669"/>
    <property type="project" value="UniProtKB-SubCell"/>
</dbReference>